<comment type="caution">
    <text evidence="2">The sequence shown here is derived from an EMBL/GenBank/DDBJ whole genome shotgun (WGS) entry which is preliminary data.</text>
</comment>
<reference evidence="2 3" key="1">
    <citation type="submission" date="2020-08" db="EMBL/GenBank/DDBJ databases">
        <authorList>
            <person name="Koutsovoulos G."/>
            <person name="Danchin GJ E."/>
        </authorList>
    </citation>
    <scope>NUCLEOTIDE SEQUENCE [LARGE SCALE GENOMIC DNA]</scope>
</reference>
<keyword evidence="1" id="KW-0812">Transmembrane</keyword>
<feature type="transmembrane region" description="Helical" evidence="1">
    <location>
        <begin position="83"/>
        <end position="102"/>
    </location>
</feature>
<accession>A0A6V7TYN2</accession>
<dbReference type="AlphaFoldDB" id="A0A6V7TYN2"/>
<organism evidence="2 3">
    <name type="scientific">Meloidogyne enterolobii</name>
    <name type="common">Root-knot nematode worm</name>
    <name type="synonym">Meloidogyne mayaguensis</name>
    <dbReference type="NCBI Taxonomy" id="390850"/>
    <lineage>
        <taxon>Eukaryota</taxon>
        <taxon>Metazoa</taxon>
        <taxon>Ecdysozoa</taxon>
        <taxon>Nematoda</taxon>
        <taxon>Chromadorea</taxon>
        <taxon>Rhabditida</taxon>
        <taxon>Tylenchina</taxon>
        <taxon>Tylenchomorpha</taxon>
        <taxon>Tylenchoidea</taxon>
        <taxon>Meloidogynidae</taxon>
        <taxon>Meloidogyninae</taxon>
        <taxon>Meloidogyne</taxon>
    </lineage>
</organism>
<sequence>MSANIENKKFKNNYNIHSTKDSLLSKNSEWTDFSGIRNYFIFLVIILILQNILESSLNYGIVDTLQYIYISLWNTSIQAKDSFLLLLCSNLTIFSVYFLELFLSKKWIPFKLAILFGGFGYTFNFACFCIIQNKRQFLFCDFFGGLFSY</sequence>
<protein>
    <submittedName>
        <fullName evidence="2">Uncharacterized protein</fullName>
    </submittedName>
</protein>
<feature type="transmembrane region" description="Helical" evidence="1">
    <location>
        <begin position="39"/>
        <end position="62"/>
    </location>
</feature>
<evidence type="ECO:0000313" key="3">
    <source>
        <dbReference type="Proteomes" id="UP000580250"/>
    </source>
</evidence>
<dbReference type="EMBL" id="CAJEWN010000020">
    <property type="protein sequence ID" value="CAD2137725.1"/>
    <property type="molecule type" value="Genomic_DNA"/>
</dbReference>
<keyword evidence="1" id="KW-1133">Transmembrane helix</keyword>
<dbReference type="Proteomes" id="UP000580250">
    <property type="component" value="Unassembled WGS sequence"/>
</dbReference>
<name>A0A6V7TYN2_MELEN</name>
<keyword evidence="1" id="KW-0472">Membrane</keyword>
<evidence type="ECO:0000256" key="1">
    <source>
        <dbReference type="SAM" id="Phobius"/>
    </source>
</evidence>
<proteinExistence type="predicted"/>
<gene>
    <name evidence="2" type="ORF">MENT_LOCUS5529</name>
</gene>
<feature type="transmembrane region" description="Helical" evidence="1">
    <location>
        <begin position="108"/>
        <end position="131"/>
    </location>
</feature>
<evidence type="ECO:0000313" key="2">
    <source>
        <dbReference type="EMBL" id="CAD2137725.1"/>
    </source>
</evidence>